<keyword evidence="1 3" id="KW-0853">WD repeat</keyword>
<dbReference type="PROSITE" id="PS50294">
    <property type="entry name" value="WD_REPEATS_REGION"/>
    <property type="match status" value="2"/>
</dbReference>
<protein>
    <submittedName>
        <fullName evidence="4">U5 small nuclear ribonucleoprotein</fullName>
    </submittedName>
</protein>
<dbReference type="InterPro" id="IPR019775">
    <property type="entry name" value="WD40_repeat_CS"/>
</dbReference>
<evidence type="ECO:0000313" key="5">
    <source>
        <dbReference type="Proteomes" id="UP001470230"/>
    </source>
</evidence>
<evidence type="ECO:0000256" key="1">
    <source>
        <dbReference type="ARBA" id="ARBA00022574"/>
    </source>
</evidence>
<feature type="repeat" description="WD" evidence="3">
    <location>
        <begin position="76"/>
        <end position="117"/>
    </location>
</feature>
<organism evidence="4 5">
    <name type="scientific">Tritrichomonas musculus</name>
    <dbReference type="NCBI Taxonomy" id="1915356"/>
    <lineage>
        <taxon>Eukaryota</taxon>
        <taxon>Metamonada</taxon>
        <taxon>Parabasalia</taxon>
        <taxon>Tritrichomonadida</taxon>
        <taxon>Tritrichomonadidae</taxon>
        <taxon>Tritrichomonas</taxon>
    </lineage>
</organism>
<dbReference type="InterPro" id="IPR036322">
    <property type="entry name" value="WD40_repeat_dom_sf"/>
</dbReference>
<dbReference type="CDD" id="cd00200">
    <property type="entry name" value="WD40"/>
    <property type="match status" value="1"/>
</dbReference>
<evidence type="ECO:0000256" key="2">
    <source>
        <dbReference type="ARBA" id="ARBA00022737"/>
    </source>
</evidence>
<sequence>MALVQFQAQRAIQPYKQTSVVQKTEYLKQPLYQLSGHSGAINECHFSPDGSVLASCAGEVILWSISNENVQSIGALRPHKSPITSLSWSVDGSKFATASADKTVAVQDTNTGKVSRRFKEHKEIVNSVIFLRQNPNVVISGDDGGYVYVNDLRESAFIAKIHSSSPVTCISYIKDDKFSVAGVCGNIYIDSINGKQIRADFKLHCDTLVYGTAVDPNGSHLASNEANGKLTIFSILAFSQLENRIEGETLNGTPTSEIVPPRTAWSPDGRYVMSGSTDRFLRIWDVESVTNPVLRYNLPGHKGTVTGCDFHPYFTNYPIIASASTDGTLIVGELGK</sequence>
<dbReference type="InterPro" id="IPR015943">
    <property type="entry name" value="WD40/YVTN_repeat-like_dom_sf"/>
</dbReference>
<dbReference type="PROSITE" id="PS50082">
    <property type="entry name" value="WD_REPEATS_2"/>
    <property type="match status" value="2"/>
</dbReference>
<proteinExistence type="predicted"/>
<evidence type="ECO:0000256" key="3">
    <source>
        <dbReference type="PROSITE-ProRule" id="PRU00221"/>
    </source>
</evidence>
<evidence type="ECO:0000313" key="4">
    <source>
        <dbReference type="EMBL" id="KAK8884487.1"/>
    </source>
</evidence>
<dbReference type="PANTHER" id="PTHR44006">
    <property type="entry name" value="U5 SMALL NUCLEAR RIBONUCLEOPROTEIN 40 KDA PROTEIN"/>
    <property type="match status" value="1"/>
</dbReference>
<name>A0ABR2K0K6_9EUKA</name>
<comment type="caution">
    <text evidence="4">The sequence shown here is derived from an EMBL/GenBank/DDBJ whole genome shotgun (WGS) entry which is preliminary data.</text>
</comment>
<keyword evidence="4" id="KW-0687">Ribonucleoprotein</keyword>
<reference evidence="4 5" key="1">
    <citation type="submission" date="2024-04" db="EMBL/GenBank/DDBJ databases">
        <title>Tritrichomonas musculus Genome.</title>
        <authorList>
            <person name="Alves-Ferreira E."/>
            <person name="Grigg M."/>
            <person name="Lorenzi H."/>
            <person name="Galac M."/>
        </authorList>
    </citation>
    <scope>NUCLEOTIDE SEQUENCE [LARGE SCALE GENOMIC DNA]</scope>
    <source>
        <strain evidence="4 5">EAF2021</strain>
    </source>
</reference>
<dbReference type="Gene3D" id="2.130.10.10">
    <property type="entry name" value="YVTN repeat-like/Quinoprotein amine dehydrogenase"/>
    <property type="match status" value="1"/>
</dbReference>
<dbReference type="PANTHER" id="PTHR44006:SF1">
    <property type="entry name" value="U5 SMALL NUCLEAR RIBONUCLEOPROTEIN 40 KDA PROTEIN"/>
    <property type="match status" value="1"/>
</dbReference>
<keyword evidence="2" id="KW-0677">Repeat</keyword>
<dbReference type="EMBL" id="JAPFFF010000008">
    <property type="protein sequence ID" value="KAK8884487.1"/>
    <property type="molecule type" value="Genomic_DNA"/>
</dbReference>
<dbReference type="Pfam" id="PF00400">
    <property type="entry name" value="WD40"/>
    <property type="match status" value="4"/>
</dbReference>
<keyword evidence="5" id="KW-1185">Reference proteome</keyword>
<dbReference type="SMART" id="SM00320">
    <property type="entry name" value="WD40"/>
    <property type="match status" value="7"/>
</dbReference>
<dbReference type="Proteomes" id="UP001470230">
    <property type="component" value="Unassembled WGS sequence"/>
</dbReference>
<dbReference type="SUPFAM" id="SSF50978">
    <property type="entry name" value="WD40 repeat-like"/>
    <property type="match status" value="1"/>
</dbReference>
<dbReference type="InterPro" id="IPR052234">
    <property type="entry name" value="U5_snRNP_Component"/>
</dbReference>
<dbReference type="PROSITE" id="PS00678">
    <property type="entry name" value="WD_REPEATS_1"/>
    <property type="match status" value="1"/>
</dbReference>
<feature type="repeat" description="WD" evidence="3">
    <location>
        <begin position="264"/>
        <end position="288"/>
    </location>
</feature>
<dbReference type="InterPro" id="IPR001680">
    <property type="entry name" value="WD40_rpt"/>
</dbReference>
<dbReference type="GO" id="GO:1990904">
    <property type="term" value="C:ribonucleoprotein complex"/>
    <property type="evidence" value="ECO:0007669"/>
    <property type="project" value="UniProtKB-KW"/>
</dbReference>
<accession>A0ABR2K0K6</accession>
<gene>
    <name evidence="4" type="ORF">M9Y10_043599</name>
</gene>